<dbReference type="InterPro" id="IPR007074">
    <property type="entry name" value="LicD/FKTN/FKRP_NTP_transf"/>
</dbReference>
<dbReference type="PANTHER" id="PTHR43404:SF2">
    <property type="entry name" value="LIPOPOLYSACCHARIDE CHOLINEPHOSPHOTRANSFERASE LICD"/>
    <property type="match status" value="1"/>
</dbReference>
<reference evidence="2 3" key="1">
    <citation type="submission" date="2018-08" db="EMBL/GenBank/DDBJ databases">
        <title>A genome reference for cultivated species of the human gut microbiota.</title>
        <authorList>
            <person name="Zou Y."/>
            <person name="Xue W."/>
            <person name="Luo G."/>
        </authorList>
    </citation>
    <scope>NUCLEOTIDE SEQUENCE [LARGE SCALE GENOMIC DNA]</scope>
    <source>
        <strain evidence="2 3">OM06-2</strain>
    </source>
</reference>
<accession>A0A3E4ZAZ9</accession>
<dbReference type="RefSeq" id="WP_117701030.1">
    <property type="nucleotide sequence ID" value="NZ_QSTW01000004.1"/>
</dbReference>
<dbReference type="EMBL" id="QSTW01000004">
    <property type="protein sequence ID" value="RGM92255.1"/>
    <property type="molecule type" value="Genomic_DNA"/>
</dbReference>
<protein>
    <submittedName>
        <fullName evidence="2">LicD family protein</fullName>
    </submittedName>
</protein>
<dbReference type="AlphaFoldDB" id="A0A3E4ZAZ9"/>
<feature type="domain" description="LicD/FKTN/FKRP nucleotidyltransferase" evidence="1">
    <location>
        <begin position="26"/>
        <end position="248"/>
    </location>
</feature>
<evidence type="ECO:0000313" key="3">
    <source>
        <dbReference type="Proteomes" id="UP000260814"/>
    </source>
</evidence>
<dbReference type="GO" id="GO:0009100">
    <property type="term" value="P:glycoprotein metabolic process"/>
    <property type="evidence" value="ECO:0007669"/>
    <property type="project" value="UniProtKB-ARBA"/>
</dbReference>
<comment type="caution">
    <text evidence="2">The sequence shown here is derived from an EMBL/GenBank/DDBJ whole genome shotgun (WGS) entry which is preliminary data.</text>
</comment>
<dbReference type="Pfam" id="PF04991">
    <property type="entry name" value="LicD"/>
    <property type="match status" value="1"/>
</dbReference>
<organism evidence="2 3">
    <name type="scientific">Phocaeicola plebeius</name>
    <dbReference type="NCBI Taxonomy" id="310297"/>
    <lineage>
        <taxon>Bacteria</taxon>
        <taxon>Pseudomonadati</taxon>
        <taxon>Bacteroidota</taxon>
        <taxon>Bacteroidia</taxon>
        <taxon>Bacteroidales</taxon>
        <taxon>Bacteroidaceae</taxon>
        <taxon>Phocaeicola</taxon>
    </lineage>
</organism>
<evidence type="ECO:0000259" key="1">
    <source>
        <dbReference type="Pfam" id="PF04991"/>
    </source>
</evidence>
<name>A0A3E4ZAZ9_9BACT</name>
<dbReference type="InterPro" id="IPR052942">
    <property type="entry name" value="LPS_cholinephosphotransferase"/>
</dbReference>
<sequence length="303" mass="35699">MINLSTEVLEARKIQLLLLQELLKVCNEHNLKIFAAYGTLLGAIRHKGFIPWDDDIDMDMLRPDYDKLVSIAPKAFQPPFFFQEAHTDKNYFKGHAQLRYDGTTAIRPDDMNAPFHQGIFIDIFVMDAVPACDPKKEELIKETRNIFAYLRNKYKYNPHNPIKKIERFFRWKQFLHTPDIELYDRFENMFRQYKLEECAQVGPLSLTPYSTNSYHRKECYADTLWGPFEHLQIPIPVEYHEILSEEFGPNYMTPIQAPNSHGTLLIDAHMSYIDYIKKNKPTLSQKIKNKIRKKIRKLKALGK</sequence>
<dbReference type="Proteomes" id="UP000260814">
    <property type="component" value="Unassembled WGS sequence"/>
</dbReference>
<gene>
    <name evidence="2" type="ORF">DXB87_04865</name>
</gene>
<dbReference type="PANTHER" id="PTHR43404">
    <property type="entry name" value="LIPOPOLYSACCHARIDE CHOLINEPHOSPHOTRANSFERASE LICD"/>
    <property type="match status" value="1"/>
</dbReference>
<evidence type="ECO:0000313" key="2">
    <source>
        <dbReference type="EMBL" id="RGM92255.1"/>
    </source>
</evidence>
<proteinExistence type="predicted"/>